<evidence type="ECO:0000313" key="2">
    <source>
        <dbReference type="EMBL" id="KAJ3713491.1"/>
    </source>
</evidence>
<comment type="caution">
    <text evidence="2">The sequence shown here is derived from an EMBL/GenBank/DDBJ whole genome shotgun (WGS) entry which is preliminary data.</text>
</comment>
<dbReference type="Proteomes" id="UP001176059">
    <property type="component" value="Unassembled WGS sequence"/>
</dbReference>
<organism evidence="2 3">
    <name type="scientific">Lentinula guzmanii</name>
    <dbReference type="NCBI Taxonomy" id="2804957"/>
    <lineage>
        <taxon>Eukaryota</taxon>
        <taxon>Fungi</taxon>
        <taxon>Dikarya</taxon>
        <taxon>Basidiomycota</taxon>
        <taxon>Agaricomycotina</taxon>
        <taxon>Agaricomycetes</taxon>
        <taxon>Agaricomycetidae</taxon>
        <taxon>Agaricales</taxon>
        <taxon>Marasmiineae</taxon>
        <taxon>Omphalotaceae</taxon>
        <taxon>Lentinula</taxon>
    </lineage>
</organism>
<accession>A0AA38JEX4</accession>
<reference evidence="2" key="1">
    <citation type="submission" date="2022-08" db="EMBL/GenBank/DDBJ databases">
        <authorList>
            <consortium name="DOE Joint Genome Institute"/>
            <person name="Min B."/>
            <person name="Sierra-Patev S."/>
            <person name="Naranjo-Ortiz M."/>
            <person name="Looney B."/>
            <person name="Konkel Z."/>
            <person name="Slot J.C."/>
            <person name="Sakamoto Y."/>
            <person name="Steenwyk J.L."/>
            <person name="Rokas A."/>
            <person name="Carro J."/>
            <person name="Camarero S."/>
            <person name="Ferreira P."/>
            <person name="Molpeceres G."/>
            <person name="Ruiz-duenas F.J."/>
            <person name="Serrano A."/>
            <person name="Henrissat B."/>
            <person name="Drula E."/>
            <person name="Hughes K.W."/>
            <person name="Mata J.L."/>
            <person name="Ishikawa N.K."/>
            <person name="Vargas-Isla R."/>
            <person name="Ushijima S."/>
            <person name="Smith C.A."/>
            <person name="Ahrendt S."/>
            <person name="Andreopoulos W."/>
            <person name="He G."/>
            <person name="LaButti K."/>
            <person name="Lipzen A."/>
            <person name="Ng V."/>
            <person name="Riley R."/>
            <person name="Sandor L."/>
            <person name="Barry K."/>
            <person name="Martinez A.T."/>
            <person name="Xiao Y."/>
            <person name="Gibbons J.G."/>
            <person name="Terashima K."/>
            <person name="Hibbett D.S."/>
            <person name="Grigoriev I.V."/>
        </authorList>
    </citation>
    <scope>NUCLEOTIDE SEQUENCE</scope>
    <source>
        <strain evidence="2">ET3784</strain>
    </source>
</reference>
<feature type="signal peptide" evidence="1">
    <location>
        <begin position="1"/>
        <end position="21"/>
    </location>
</feature>
<evidence type="ECO:0000256" key="1">
    <source>
        <dbReference type="SAM" id="SignalP"/>
    </source>
</evidence>
<gene>
    <name evidence="2" type="ORF">DFJ43DRAFT_1008134</name>
</gene>
<name>A0AA38JEX4_9AGAR</name>
<sequence length="165" mass="17206">MVSSLATTVLIILCGALYACSTPLSSRQVESGHGILSAPTSGIVVAQGSSFPFEFRDSNWCEDGYSPIAVWLTDYAPSASSLNSTGQFAEGGYTYYFGSYLIPNFGLPVLSGSIPPPSSLVFPVSSDLSAGDEVYLAVVETGNNCPPGLNVPPQYELSSISMTVG</sequence>
<reference evidence="2" key="2">
    <citation type="journal article" date="2023" name="Proc. Natl. Acad. Sci. U.S.A.">
        <title>A global phylogenomic analysis of the shiitake genus Lentinula.</title>
        <authorList>
            <person name="Sierra-Patev S."/>
            <person name="Min B."/>
            <person name="Naranjo-Ortiz M."/>
            <person name="Looney B."/>
            <person name="Konkel Z."/>
            <person name="Slot J.C."/>
            <person name="Sakamoto Y."/>
            <person name="Steenwyk J.L."/>
            <person name="Rokas A."/>
            <person name="Carro J."/>
            <person name="Camarero S."/>
            <person name="Ferreira P."/>
            <person name="Molpeceres G."/>
            <person name="Ruiz-Duenas F.J."/>
            <person name="Serrano A."/>
            <person name="Henrissat B."/>
            <person name="Drula E."/>
            <person name="Hughes K.W."/>
            <person name="Mata J.L."/>
            <person name="Ishikawa N.K."/>
            <person name="Vargas-Isla R."/>
            <person name="Ushijima S."/>
            <person name="Smith C.A."/>
            <person name="Donoghue J."/>
            <person name="Ahrendt S."/>
            <person name="Andreopoulos W."/>
            <person name="He G."/>
            <person name="LaButti K."/>
            <person name="Lipzen A."/>
            <person name="Ng V."/>
            <person name="Riley R."/>
            <person name="Sandor L."/>
            <person name="Barry K."/>
            <person name="Martinez A.T."/>
            <person name="Xiao Y."/>
            <person name="Gibbons J.G."/>
            <person name="Terashima K."/>
            <person name="Grigoriev I.V."/>
            <person name="Hibbett D."/>
        </authorList>
    </citation>
    <scope>NUCLEOTIDE SEQUENCE</scope>
    <source>
        <strain evidence="2">ET3784</strain>
    </source>
</reference>
<proteinExistence type="predicted"/>
<protein>
    <submittedName>
        <fullName evidence="2">Uncharacterized protein</fullName>
    </submittedName>
</protein>
<keyword evidence="1" id="KW-0732">Signal</keyword>
<dbReference type="EMBL" id="JANVFO010000098">
    <property type="protein sequence ID" value="KAJ3713491.1"/>
    <property type="molecule type" value="Genomic_DNA"/>
</dbReference>
<dbReference type="AlphaFoldDB" id="A0AA38JEX4"/>
<evidence type="ECO:0000313" key="3">
    <source>
        <dbReference type="Proteomes" id="UP001176059"/>
    </source>
</evidence>
<feature type="chain" id="PRO_5041243998" evidence="1">
    <location>
        <begin position="22"/>
        <end position="165"/>
    </location>
</feature>
<keyword evidence="3" id="KW-1185">Reference proteome</keyword>